<dbReference type="KEGG" id="dbc:MFMK1_001282"/>
<name>A0AAU0UL51_9FIRM</name>
<keyword evidence="2" id="KW-1185">Reference proteome</keyword>
<dbReference type="PROSITE" id="PS51257">
    <property type="entry name" value="PROKAR_LIPOPROTEIN"/>
    <property type="match status" value="1"/>
</dbReference>
<evidence type="ECO:0000313" key="2">
    <source>
        <dbReference type="Proteomes" id="UP001329915"/>
    </source>
</evidence>
<organism evidence="1 2">
    <name type="scientific">Metallumcola ferriviriculae</name>
    <dbReference type="NCBI Taxonomy" id="3039180"/>
    <lineage>
        <taxon>Bacteria</taxon>
        <taxon>Bacillati</taxon>
        <taxon>Bacillota</taxon>
        <taxon>Clostridia</taxon>
        <taxon>Neomoorellales</taxon>
        <taxon>Desulfitibacteraceae</taxon>
        <taxon>Metallumcola</taxon>
    </lineage>
</organism>
<protein>
    <submittedName>
        <fullName evidence="1">Uncharacterized protein</fullName>
    </submittedName>
</protein>
<sequence length="69" mass="7540">MNKLKKTLVISIFFTSLILLLVVGCSNTTNNTAKTKINTSLKEGTQVDKGINAIPGEFVTKQFFITGFT</sequence>
<evidence type="ECO:0000313" key="1">
    <source>
        <dbReference type="EMBL" id="WRO21474.1"/>
    </source>
</evidence>
<reference evidence="1 2" key="1">
    <citation type="submission" date="2023-04" db="EMBL/GenBank/DDBJ databases">
        <authorList>
            <person name="Hsu D."/>
        </authorList>
    </citation>
    <scope>NUCLEOTIDE SEQUENCE [LARGE SCALE GENOMIC DNA]</scope>
    <source>
        <strain evidence="1 2">MK1</strain>
    </source>
</reference>
<dbReference type="EMBL" id="CP121694">
    <property type="protein sequence ID" value="WRO21474.1"/>
    <property type="molecule type" value="Genomic_DNA"/>
</dbReference>
<accession>A0AAU0UL51</accession>
<dbReference type="RefSeq" id="WP_366924317.1">
    <property type="nucleotide sequence ID" value="NZ_CP121694.1"/>
</dbReference>
<proteinExistence type="predicted"/>
<dbReference type="Proteomes" id="UP001329915">
    <property type="component" value="Chromosome"/>
</dbReference>
<dbReference type="AlphaFoldDB" id="A0AAU0UL51"/>
<gene>
    <name evidence="1" type="ORF">MFMK1_001282</name>
</gene>